<keyword evidence="3" id="KW-1185">Reference proteome</keyword>
<dbReference type="EMBL" id="JAOYFB010000039">
    <property type="protein sequence ID" value="KAK4029418.1"/>
    <property type="molecule type" value="Genomic_DNA"/>
</dbReference>
<comment type="caution">
    <text evidence="2">The sequence shown here is derived from an EMBL/GenBank/DDBJ whole genome shotgun (WGS) entry which is preliminary data.</text>
</comment>
<accession>A0ABR0AWB1</accession>
<protein>
    <submittedName>
        <fullName evidence="2">Uncharacterized protein</fullName>
    </submittedName>
</protein>
<name>A0ABR0AWB1_9CRUS</name>
<organism evidence="2 3">
    <name type="scientific">Daphnia magna</name>
    <dbReference type="NCBI Taxonomy" id="35525"/>
    <lineage>
        <taxon>Eukaryota</taxon>
        <taxon>Metazoa</taxon>
        <taxon>Ecdysozoa</taxon>
        <taxon>Arthropoda</taxon>
        <taxon>Crustacea</taxon>
        <taxon>Branchiopoda</taxon>
        <taxon>Diplostraca</taxon>
        <taxon>Cladocera</taxon>
        <taxon>Anomopoda</taxon>
        <taxon>Daphniidae</taxon>
        <taxon>Daphnia</taxon>
    </lineage>
</organism>
<feature type="region of interest" description="Disordered" evidence="1">
    <location>
        <begin position="65"/>
        <end position="104"/>
    </location>
</feature>
<dbReference type="Proteomes" id="UP001234178">
    <property type="component" value="Unassembled WGS sequence"/>
</dbReference>
<evidence type="ECO:0000313" key="2">
    <source>
        <dbReference type="EMBL" id="KAK4029418.1"/>
    </source>
</evidence>
<evidence type="ECO:0000256" key="1">
    <source>
        <dbReference type="SAM" id="MobiDB-lite"/>
    </source>
</evidence>
<reference evidence="2 3" key="1">
    <citation type="journal article" date="2023" name="Nucleic Acids Res.">
        <title>The hologenome of Daphnia magna reveals possible DNA methylation and microbiome-mediated evolution of the host genome.</title>
        <authorList>
            <person name="Chaturvedi A."/>
            <person name="Li X."/>
            <person name="Dhandapani V."/>
            <person name="Marshall H."/>
            <person name="Kissane S."/>
            <person name="Cuenca-Cambronero M."/>
            <person name="Asole G."/>
            <person name="Calvet F."/>
            <person name="Ruiz-Romero M."/>
            <person name="Marangio P."/>
            <person name="Guigo R."/>
            <person name="Rago D."/>
            <person name="Mirbahai L."/>
            <person name="Eastwood N."/>
            <person name="Colbourne J.K."/>
            <person name="Zhou J."/>
            <person name="Mallon E."/>
            <person name="Orsini L."/>
        </authorList>
    </citation>
    <scope>NUCLEOTIDE SEQUENCE [LARGE SCALE GENOMIC DNA]</scope>
    <source>
        <strain evidence="2">LRV0_1</strain>
    </source>
</reference>
<proteinExistence type="predicted"/>
<feature type="compositionally biased region" description="Polar residues" evidence="1">
    <location>
        <begin position="91"/>
        <end position="104"/>
    </location>
</feature>
<sequence>MRAQPAGINPFKNFLEDNVQKLKAAVLLTNHSSLEKKSPNMFTAVLPCDAAVLVPVSMMAARALPVASKRSSRAQQKATRSLGSLKRSQDMDNSFTKPTSRAER</sequence>
<gene>
    <name evidence="2" type="ORF">OUZ56_022410</name>
</gene>
<feature type="compositionally biased region" description="Polar residues" evidence="1">
    <location>
        <begin position="73"/>
        <end position="82"/>
    </location>
</feature>
<evidence type="ECO:0000313" key="3">
    <source>
        <dbReference type="Proteomes" id="UP001234178"/>
    </source>
</evidence>